<name>A0A218VRQ9_PUNGR</name>
<feature type="compositionally biased region" description="Polar residues" evidence="1">
    <location>
        <begin position="12"/>
        <end position="36"/>
    </location>
</feature>
<reference evidence="3" key="1">
    <citation type="journal article" date="2017" name="Plant J.">
        <title>The pomegranate (Punica granatum L.) genome and the genomics of punicalagin biosynthesis.</title>
        <authorList>
            <person name="Qin G."/>
            <person name="Xu C."/>
            <person name="Ming R."/>
            <person name="Tang H."/>
            <person name="Guyot R."/>
            <person name="Kramer E.M."/>
            <person name="Hu Y."/>
            <person name="Yi X."/>
            <person name="Qi Y."/>
            <person name="Xu X."/>
            <person name="Gao Z."/>
            <person name="Pan H."/>
            <person name="Jian J."/>
            <person name="Tian Y."/>
            <person name="Yue Z."/>
            <person name="Xu Y."/>
        </authorList>
    </citation>
    <scope>NUCLEOTIDE SEQUENCE [LARGE SCALE GENOMIC DNA]</scope>
    <source>
        <strain evidence="3">cv. Dabenzi</strain>
    </source>
</reference>
<evidence type="ECO:0000313" key="2">
    <source>
        <dbReference type="EMBL" id="OWM63217.1"/>
    </source>
</evidence>
<feature type="region of interest" description="Disordered" evidence="1">
    <location>
        <begin position="90"/>
        <end position="147"/>
    </location>
</feature>
<dbReference type="Proteomes" id="UP000197138">
    <property type="component" value="Unassembled WGS sequence"/>
</dbReference>
<evidence type="ECO:0000256" key="1">
    <source>
        <dbReference type="SAM" id="MobiDB-lite"/>
    </source>
</evidence>
<organism evidence="2 3">
    <name type="scientific">Punica granatum</name>
    <name type="common">Pomegranate</name>
    <dbReference type="NCBI Taxonomy" id="22663"/>
    <lineage>
        <taxon>Eukaryota</taxon>
        <taxon>Viridiplantae</taxon>
        <taxon>Streptophyta</taxon>
        <taxon>Embryophyta</taxon>
        <taxon>Tracheophyta</taxon>
        <taxon>Spermatophyta</taxon>
        <taxon>Magnoliopsida</taxon>
        <taxon>eudicotyledons</taxon>
        <taxon>Gunneridae</taxon>
        <taxon>Pentapetalae</taxon>
        <taxon>rosids</taxon>
        <taxon>malvids</taxon>
        <taxon>Myrtales</taxon>
        <taxon>Lythraceae</taxon>
        <taxon>Punica</taxon>
    </lineage>
</organism>
<sequence length="147" mass="15591">MEAHKGGIGSQACDSGPNTRKAMSSPQTKAEESTSFEPGLGSEAHAKSSPKAHAKIRLGPLMREENVAFAVNEQPPSDEVEAYAGMAEGILHGHMQSNQPPDATEESEGDALDVQDTWEGGDAGDYFDDFQSVHSSDVDGIASRRMS</sequence>
<proteinExistence type="predicted"/>
<evidence type="ECO:0000313" key="3">
    <source>
        <dbReference type="Proteomes" id="UP000197138"/>
    </source>
</evidence>
<protein>
    <submittedName>
        <fullName evidence="2">Uncharacterized protein</fullName>
    </submittedName>
</protein>
<gene>
    <name evidence="2" type="ORF">CDL15_Pgr010617</name>
</gene>
<accession>A0A218VRQ9</accession>
<feature type="region of interest" description="Disordered" evidence="1">
    <location>
        <begin position="1"/>
        <end position="57"/>
    </location>
</feature>
<comment type="caution">
    <text evidence="2">The sequence shown here is derived from an EMBL/GenBank/DDBJ whole genome shotgun (WGS) entry which is preliminary data.</text>
</comment>
<dbReference type="AlphaFoldDB" id="A0A218VRQ9"/>
<dbReference type="EMBL" id="MTKT01006106">
    <property type="protein sequence ID" value="OWM63217.1"/>
    <property type="molecule type" value="Genomic_DNA"/>
</dbReference>
<feature type="compositionally biased region" description="Acidic residues" evidence="1">
    <location>
        <begin position="103"/>
        <end position="113"/>
    </location>
</feature>